<keyword evidence="10" id="KW-0317">Glutathione biosynthesis</keyword>
<evidence type="ECO:0000256" key="5">
    <source>
        <dbReference type="ARBA" id="ARBA00012220"/>
    </source>
</evidence>
<dbReference type="Pfam" id="PF04107">
    <property type="entry name" value="GCS2"/>
    <property type="match status" value="1"/>
</dbReference>
<evidence type="ECO:0000256" key="3">
    <source>
        <dbReference type="ARBA" id="ARBA00010253"/>
    </source>
</evidence>
<evidence type="ECO:0000256" key="8">
    <source>
        <dbReference type="ARBA" id="ARBA00022598"/>
    </source>
</evidence>
<comment type="subunit">
    <text evidence="4">Homodimer or monomer when oxidized or reduced, respectively.</text>
</comment>
<dbReference type="Proteomes" id="UP001189624">
    <property type="component" value="Chromosome 3"/>
</dbReference>
<dbReference type="PANTHER" id="PTHR34378">
    <property type="entry name" value="GLUTAMATE--CYSTEINE LIGASE, CHLOROPLASTIC"/>
    <property type="match status" value="1"/>
</dbReference>
<dbReference type="GO" id="GO:0009507">
    <property type="term" value="C:chloroplast"/>
    <property type="evidence" value="ECO:0007669"/>
    <property type="project" value="UniProtKB-SubCell"/>
</dbReference>
<evidence type="ECO:0000256" key="10">
    <source>
        <dbReference type="ARBA" id="ARBA00022684"/>
    </source>
</evidence>
<accession>A0AA86VBN6</accession>
<comment type="pathway">
    <text evidence="2">Sulfur metabolism; glutathione biosynthesis; glutathione from L-cysteine and L-glutamate: step 1/2.</text>
</comment>
<evidence type="ECO:0000313" key="17">
    <source>
        <dbReference type="EMBL" id="CAJ1937438.1"/>
    </source>
</evidence>
<dbReference type="GO" id="GO:0006750">
    <property type="term" value="P:glutathione biosynthetic process"/>
    <property type="evidence" value="ECO:0007669"/>
    <property type="project" value="UniProtKB-KW"/>
</dbReference>
<evidence type="ECO:0000256" key="1">
    <source>
        <dbReference type="ARBA" id="ARBA00004229"/>
    </source>
</evidence>
<keyword evidence="9" id="KW-0934">Plastid</keyword>
<dbReference type="EMBL" id="OY731400">
    <property type="protein sequence ID" value="CAJ1937438.1"/>
    <property type="molecule type" value="Genomic_DNA"/>
</dbReference>
<proteinExistence type="inferred from homology"/>
<evidence type="ECO:0000256" key="9">
    <source>
        <dbReference type="ARBA" id="ARBA00022640"/>
    </source>
</evidence>
<dbReference type="SUPFAM" id="SSF55931">
    <property type="entry name" value="Glutamine synthetase/guanido kinase"/>
    <property type="match status" value="1"/>
</dbReference>
<evidence type="ECO:0000256" key="16">
    <source>
        <dbReference type="ARBA" id="ARBA00032122"/>
    </source>
</evidence>
<keyword evidence="14" id="KW-1015">Disulfide bond</keyword>
<evidence type="ECO:0000256" key="11">
    <source>
        <dbReference type="ARBA" id="ARBA00022741"/>
    </source>
</evidence>
<keyword evidence="13" id="KW-0809">Transit peptide</keyword>
<comment type="similarity">
    <text evidence="3">Belongs to the carboxylate-amine ligase family. Glutamate--cysteine ligase type 2 subfamily.</text>
</comment>
<dbReference type="InterPro" id="IPR014746">
    <property type="entry name" value="Gln_synth/guanido_kin_cat_dom"/>
</dbReference>
<sequence length="546" mass="61654">MAVVSRAPTTYTRHHLTRRDFDTKTKLSAPNTLSCSSWDSAKKPPPTPRIATRGSRVIVAASPPTEDGVVAADPLTKQDLVDYLASGCKSREKWRFLRSSDCIASANNHIVCNIKDHDKTATTTTITSTEHEKFGFEFGSLRPTKYEQIAELLNGIAERFDWDKIMEDDKIIGLKQGKQSISLEPGGQFELSGAPLETLHQTCAEVNSHLYQVKAVAEEMGIGFLGIGFQPKWGIKDIPVMPKGRYEIMRNYMPKVGSLGLDMMFRTCTVQVNLDFSSEVDMIRKFRAGLALQPIATALFANSPFKEGKPNGFVSMRSHIWTDTDKDRTGMLPFVFDDSFGFEQYVDYALDVPMYFVYRKHRYIDCTGKTFRDFLAGRLPCIPGELPTLNDWENHLTTIFPEVRLKRYLEMRGADGGPWRRLCALPALWVGLLYDEVSLQSVLDLTADWTPEERQMLRNKVPVTGLKTPFRDGLLKHVAEDVLQLAKDGLERRGFKESGFLNEVAEVVRTGVTPAERLLELYHGKWEQSMGYQVVGRTDNSDIWLS</sequence>
<dbReference type="Gene3D" id="3.30.590.20">
    <property type="match status" value="1"/>
</dbReference>
<dbReference type="InterPro" id="IPR035434">
    <property type="entry name" value="GCL_bact_plant"/>
</dbReference>
<evidence type="ECO:0000256" key="7">
    <source>
        <dbReference type="ARBA" id="ARBA00022528"/>
    </source>
</evidence>
<gene>
    <name evidence="17" type="ORF">AYBTSS11_LOCUS8023</name>
</gene>
<organism evidence="17 18">
    <name type="scientific">Sphenostylis stenocarpa</name>
    <dbReference type="NCBI Taxonomy" id="92480"/>
    <lineage>
        <taxon>Eukaryota</taxon>
        <taxon>Viridiplantae</taxon>
        <taxon>Streptophyta</taxon>
        <taxon>Embryophyta</taxon>
        <taxon>Tracheophyta</taxon>
        <taxon>Spermatophyta</taxon>
        <taxon>Magnoliopsida</taxon>
        <taxon>eudicotyledons</taxon>
        <taxon>Gunneridae</taxon>
        <taxon>Pentapetalae</taxon>
        <taxon>rosids</taxon>
        <taxon>fabids</taxon>
        <taxon>Fabales</taxon>
        <taxon>Fabaceae</taxon>
        <taxon>Papilionoideae</taxon>
        <taxon>50 kb inversion clade</taxon>
        <taxon>NPAAA clade</taxon>
        <taxon>indigoferoid/millettioid clade</taxon>
        <taxon>Phaseoleae</taxon>
        <taxon>Sphenostylis</taxon>
    </lineage>
</organism>
<evidence type="ECO:0000313" key="18">
    <source>
        <dbReference type="Proteomes" id="UP001189624"/>
    </source>
</evidence>
<evidence type="ECO:0000256" key="6">
    <source>
        <dbReference type="ARBA" id="ARBA00015722"/>
    </source>
</evidence>
<evidence type="ECO:0000256" key="14">
    <source>
        <dbReference type="ARBA" id="ARBA00023157"/>
    </source>
</evidence>
<evidence type="ECO:0000256" key="15">
    <source>
        <dbReference type="ARBA" id="ARBA00030585"/>
    </source>
</evidence>
<keyword evidence="12" id="KW-0067">ATP-binding</keyword>
<evidence type="ECO:0000256" key="4">
    <source>
        <dbReference type="ARBA" id="ARBA00011153"/>
    </source>
</evidence>
<keyword evidence="11" id="KW-0547">Nucleotide-binding</keyword>
<comment type="subcellular location">
    <subcellularLocation>
        <location evidence="1">Plastid</location>
        <location evidence="1">Chloroplast</location>
    </subcellularLocation>
</comment>
<evidence type="ECO:0000256" key="2">
    <source>
        <dbReference type="ARBA" id="ARBA00005006"/>
    </source>
</evidence>
<protein>
    <recommendedName>
        <fullName evidence="6">Glutamate--cysteine ligase, chloroplastic</fullName>
        <ecNumber evidence="5">6.3.2.2</ecNumber>
    </recommendedName>
    <alternativeName>
        <fullName evidence="16">Gamma-ECS</fullName>
    </alternativeName>
    <alternativeName>
        <fullName evidence="15">Gamma-glutamylcysteine synthetase</fullName>
    </alternativeName>
</protein>
<keyword evidence="18" id="KW-1185">Reference proteome</keyword>
<dbReference type="AlphaFoldDB" id="A0AA86VBN6"/>
<dbReference type="InterPro" id="IPR006336">
    <property type="entry name" value="GCS2"/>
</dbReference>
<evidence type="ECO:0000256" key="12">
    <source>
        <dbReference type="ARBA" id="ARBA00022840"/>
    </source>
</evidence>
<name>A0AA86VBN6_9FABA</name>
<dbReference type="EC" id="6.3.2.2" evidence="5"/>
<keyword evidence="8" id="KW-0436">Ligase</keyword>
<dbReference type="Gramene" id="rna-AYBTSS11_LOCUS8023">
    <property type="protein sequence ID" value="CAJ1937438.1"/>
    <property type="gene ID" value="gene-AYBTSS11_LOCUS8023"/>
</dbReference>
<dbReference type="NCBIfam" id="TIGR01436">
    <property type="entry name" value="glu_cys_lig_pln"/>
    <property type="match status" value="1"/>
</dbReference>
<dbReference type="GO" id="GO:0005524">
    <property type="term" value="F:ATP binding"/>
    <property type="evidence" value="ECO:0007669"/>
    <property type="project" value="UniProtKB-KW"/>
</dbReference>
<reference evidence="17" key="1">
    <citation type="submission" date="2023-10" db="EMBL/GenBank/DDBJ databases">
        <authorList>
            <person name="Domelevo Entfellner J.-B."/>
        </authorList>
    </citation>
    <scope>NUCLEOTIDE SEQUENCE</scope>
</reference>
<dbReference type="GO" id="GO:0004357">
    <property type="term" value="F:glutamate-cysteine ligase activity"/>
    <property type="evidence" value="ECO:0007669"/>
    <property type="project" value="UniProtKB-EC"/>
</dbReference>
<dbReference type="InterPro" id="IPR011556">
    <property type="entry name" value="Glut_cys_lig_pln_type"/>
</dbReference>
<evidence type="ECO:0000256" key="13">
    <source>
        <dbReference type="ARBA" id="ARBA00022946"/>
    </source>
</evidence>
<dbReference type="PANTHER" id="PTHR34378:SF1">
    <property type="entry name" value="GLUTAMATE--CYSTEINE LIGASE, CHLOROPLASTIC"/>
    <property type="match status" value="1"/>
</dbReference>
<keyword evidence="7" id="KW-0150">Chloroplast</keyword>